<name>A0A0G0UVJ0_9BACT</name>
<organism evidence="1 2">
    <name type="scientific">Candidatus Falkowbacteria bacterium GW2011_GWA2_41_14</name>
    <dbReference type="NCBI Taxonomy" id="1618635"/>
    <lineage>
        <taxon>Bacteria</taxon>
        <taxon>Candidatus Falkowiibacteriota</taxon>
    </lineage>
</organism>
<dbReference type="EMBL" id="LCAP01000004">
    <property type="protein sequence ID" value="KKR91561.1"/>
    <property type="molecule type" value="Genomic_DNA"/>
</dbReference>
<proteinExistence type="predicted"/>
<sequence length="76" mass="8754">MEQTVIYFRIVETPRHLVGRLFAVYFTILMKYSNVVARLSQSTSSQAQRGQYDAIGVNRDVRRPSFQISPGWKKGC</sequence>
<dbReference type="Proteomes" id="UP000034190">
    <property type="component" value="Unassembled WGS sequence"/>
</dbReference>
<accession>A0A0G0UVJ0</accession>
<evidence type="ECO:0000313" key="1">
    <source>
        <dbReference type="EMBL" id="KKR91561.1"/>
    </source>
</evidence>
<comment type="caution">
    <text evidence="1">The sequence shown here is derived from an EMBL/GenBank/DDBJ whole genome shotgun (WGS) entry which is preliminary data.</text>
</comment>
<gene>
    <name evidence="1" type="ORF">UU43_C0004G0009</name>
</gene>
<evidence type="ECO:0000313" key="2">
    <source>
        <dbReference type="Proteomes" id="UP000034190"/>
    </source>
</evidence>
<reference evidence="1 2" key="1">
    <citation type="journal article" date="2015" name="Nature">
        <title>rRNA introns, odd ribosomes, and small enigmatic genomes across a large radiation of phyla.</title>
        <authorList>
            <person name="Brown C.T."/>
            <person name="Hug L.A."/>
            <person name="Thomas B.C."/>
            <person name="Sharon I."/>
            <person name="Castelle C.J."/>
            <person name="Singh A."/>
            <person name="Wilkins M.J."/>
            <person name="Williams K.H."/>
            <person name="Banfield J.F."/>
        </authorList>
    </citation>
    <scope>NUCLEOTIDE SEQUENCE [LARGE SCALE GENOMIC DNA]</scope>
</reference>
<dbReference type="AlphaFoldDB" id="A0A0G0UVJ0"/>
<protein>
    <submittedName>
        <fullName evidence="1">Uncharacterized protein</fullName>
    </submittedName>
</protein>